<dbReference type="Proteomes" id="UP000002038">
    <property type="component" value="Unassembled WGS sequence"/>
</dbReference>
<dbReference type="OrthoDB" id="10463626at2759"/>
<accession>A0A179UHR9</accession>
<protein>
    <submittedName>
        <fullName evidence="1">Uncharacterized protein</fullName>
    </submittedName>
</protein>
<gene>
    <name evidence="1" type="ORF">BDBG_02962</name>
</gene>
<organism evidence="1 2">
    <name type="scientific">Blastomyces gilchristii (strain SLH14081)</name>
    <name type="common">Blastomyces dermatitidis</name>
    <dbReference type="NCBI Taxonomy" id="559298"/>
    <lineage>
        <taxon>Eukaryota</taxon>
        <taxon>Fungi</taxon>
        <taxon>Dikarya</taxon>
        <taxon>Ascomycota</taxon>
        <taxon>Pezizomycotina</taxon>
        <taxon>Eurotiomycetes</taxon>
        <taxon>Eurotiomycetidae</taxon>
        <taxon>Onygenales</taxon>
        <taxon>Ajellomycetaceae</taxon>
        <taxon>Blastomyces</taxon>
    </lineage>
</organism>
<dbReference type="EMBL" id="GG657451">
    <property type="protein sequence ID" value="OAT06808.1"/>
    <property type="molecule type" value="Genomic_DNA"/>
</dbReference>
<dbReference type="RefSeq" id="XP_031577423.1">
    <property type="nucleotide sequence ID" value="XM_031721035.1"/>
</dbReference>
<sequence length="120" mass="13407">MAAGYDAEIHLLKDIGEEKDLRERCNAFRQGRRGQGYRRMHAQYGDFAVYFILARDSSKAENSFDTRTSAADGLSARLTTNMRRRTSLISAIVSNNRNSSAKYDGCGWSGGGHRSIAWPL</sequence>
<dbReference type="VEuPathDB" id="FungiDB:BDBG_02962"/>
<evidence type="ECO:0000313" key="2">
    <source>
        <dbReference type="Proteomes" id="UP000002038"/>
    </source>
</evidence>
<evidence type="ECO:0000313" key="1">
    <source>
        <dbReference type="EMBL" id="OAT06808.1"/>
    </source>
</evidence>
<dbReference type="GeneID" id="8505895"/>
<name>A0A179UHR9_BLAGS</name>
<reference evidence="2" key="1">
    <citation type="journal article" date="2015" name="PLoS Genet.">
        <title>The dynamic genome and transcriptome of the human fungal pathogen Blastomyces and close relative Emmonsia.</title>
        <authorList>
            <person name="Munoz J.F."/>
            <person name="Gauthier G.M."/>
            <person name="Desjardins C.A."/>
            <person name="Gallo J.E."/>
            <person name="Holder J."/>
            <person name="Sullivan T.D."/>
            <person name="Marty A.J."/>
            <person name="Carmen J.C."/>
            <person name="Chen Z."/>
            <person name="Ding L."/>
            <person name="Gujja S."/>
            <person name="Magrini V."/>
            <person name="Misas E."/>
            <person name="Mitreva M."/>
            <person name="Priest M."/>
            <person name="Saif S."/>
            <person name="Whiston E.A."/>
            <person name="Young S."/>
            <person name="Zeng Q."/>
            <person name="Goldman W.E."/>
            <person name="Mardis E.R."/>
            <person name="Taylor J.W."/>
            <person name="McEwen J.G."/>
            <person name="Clay O.K."/>
            <person name="Klein B.S."/>
            <person name="Cuomo C.A."/>
        </authorList>
    </citation>
    <scope>NUCLEOTIDE SEQUENCE [LARGE SCALE GENOMIC DNA]</scope>
    <source>
        <strain evidence="2">SLH14081</strain>
    </source>
</reference>
<dbReference type="AlphaFoldDB" id="A0A179UHR9"/>
<keyword evidence="2" id="KW-1185">Reference proteome</keyword>
<dbReference type="KEGG" id="bgh:BDBG_02962"/>
<proteinExistence type="predicted"/>